<dbReference type="SMART" id="SM00343">
    <property type="entry name" value="ZnF_C2HC"/>
    <property type="match status" value="1"/>
</dbReference>
<reference evidence="4 5" key="1">
    <citation type="submission" date="2016-02" db="EMBL/GenBank/DDBJ databases">
        <title>Genome analysis of coral dinoflagellate symbionts highlights evolutionary adaptations to a symbiotic lifestyle.</title>
        <authorList>
            <person name="Aranda M."/>
            <person name="Li Y."/>
            <person name="Liew Y.J."/>
            <person name="Baumgarten S."/>
            <person name="Simakov O."/>
            <person name="Wilson M."/>
            <person name="Piel J."/>
            <person name="Ashoor H."/>
            <person name="Bougouffa S."/>
            <person name="Bajic V.B."/>
            <person name="Ryu T."/>
            <person name="Ravasi T."/>
            <person name="Bayer T."/>
            <person name="Micklem G."/>
            <person name="Kim H."/>
            <person name="Bhak J."/>
            <person name="Lajeunesse T.C."/>
            <person name="Voolstra C.R."/>
        </authorList>
    </citation>
    <scope>NUCLEOTIDE SEQUENCE [LARGE SCALE GENOMIC DNA]</scope>
    <source>
        <strain evidence="4 5">CCMP2467</strain>
    </source>
</reference>
<protein>
    <recommendedName>
        <fullName evidence="3">CCHC-type domain-containing protein</fullName>
    </recommendedName>
</protein>
<evidence type="ECO:0000256" key="2">
    <source>
        <dbReference type="SAM" id="MobiDB-lite"/>
    </source>
</evidence>
<proteinExistence type="predicted"/>
<dbReference type="AlphaFoldDB" id="A0A1Q9CJG6"/>
<dbReference type="SUPFAM" id="SSF57756">
    <property type="entry name" value="Retrovirus zinc finger-like domains"/>
    <property type="match status" value="1"/>
</dbReference>
<keyword evidence="1" id="KW-0862">Zinc</keyword>
<keyword evidence="1" id="KW-0863">Zinc-finger</keyword>
<gene>
    <name evidence="4" type="ORF">AK812_SmicGene36243</name>
</gene>
<dbReference type="EMBL" id="LSRX01001146">
    <property type="protein sequence ID" value="OLP83045.1"/>
    <property type="molecule type" value="Genomic_DNA"/>
</dbReference>
<name>A0A1Q9CJG6_SYMMI</name>
<organism evidence="4 5">
    <name type="scientific">Symbiodinium microadriaticum</name>
    <name type="common">Dinoflagellate</name>
    <name type="synonym">Zooxanthella microadriatica</name>
    <dbReference type="NCBI Taxonomy" id="2951"/>
    <lineage>
        <taxon>Eukaryota</taxon>
        <taxon>Sar</taxon>
        <taxon>Alveolata</taxon>
        <taxon>Dinophyceae</taxon>
        <taxon>Suessiales</taxon>
        <taxon>Symbiodiniaceae</taxon>
        <taxon>Symbiodinium</taxon>
    </lineage>
</organism>
<feature type="domain" description="CCHC-type" evidence="3">
    <location>
        <begin position="250"/>
        <end position="266"/>
    </location>
</feature>
<dbReference type="OrthoDB" id="421915at2759"/>
<evidence type="ECO:0000313" key="5">
    <source>
        <dbReference type="Proteomes" id="UP000186817"/>
    </source>
</evidence>
<sequence length="632" mass="71142">MALPNTYSKEKWGAKLMELLSGEAEEVCETIPVEKLIKDGGHELVFKALDDKYQELEKDALHKHLTEYFYGVSIKGGETYRNLVVRLETSYRRLQEHKVELPEEVRGWFLLRKLGLESTAEAMILTHTKGSLKYPDISKAVQDIFPQGCAKNTSHKVKEVFEVEDGATRSETTEEDDVNEVYQAVADQVQNNPEYDDEDALDVFETYKEVRKQVQQRKLGRGYKPYGQRPEWTLSGTVKGRIEQLKMKTKCHGCGERGHWKKECPKRKAASGNAAKETMMAEEFQDAAKGLEQEFFLDEENIDQLEVFLAEQGDHLDVVVASKGESINEDGEVRGDFEQGLMKFFSMAHDSDQLVVGKYGVVIPLKETDRGHYALPLFEGFQKHKDKTSMSTTMSAKHAKTLEVNAVENPSVQEDDVPMISELVVKTPLVERLVADLAPQLQGGSESATLAATILDAASDHSDDEPEGLVSGLSGDLVLNVGKYEKMKMAMKFSTAYCQDKKYIAWVRKFIKDKESKGGKSENHPTMGLFRLYIELRDQVKTRRIRSAAAPRRSAMASSSQAPVAPVVMPTSKARSKSRSEPPATTTEQEWLVMPNVEQEPVSASQARRLKIQQKIETLMNELETLNEMEDL</sequence>
<keyword evidence="1" id="KW-0479">Metal-binding</keyword>
<dbReference type="GO" id="GO:0008270">
    <property type="term" value="F:zinc ion binding"/>
    <property type="evidence" value="ECO:0007669"/>
    <property type="project" value="UniProtKB-KW"/>
</dbReference>
<dbReference type="Gene3D" id="4.10.60.10">
    <property type="entry name" value="Zinc finger, CCHC-type"/>
    <property type="match status" value="1"/>
</dbReference>
<dbReference type="InterPro" id="IPR036875">
    <property type="entry name" value="Znf_CCHC_sf"/>
</dbReference>
<evidence type="ECO:0000313" key="4">
    <source>
        <dbReference type="EMBL" id="OLP83045.1"/>
    </source>
</evidence>
<feature type="compositionally biased region" description="Low complexity" evidence="2">
    <location>
        <begin position="548"/>
        <end position="560"/>
    </location>
</feature>
<dbReference type="InterPro" id="IPR001878">
    <property type="entry name" value="Znf_CCHC"/>
</dbReference>
<dbReference type="GO" id="GO:0003676">
    <property type="term" value="F:nucleic acid binding"/>
    <property type="evidence" value="ECO:0007669"/>
    <property type="project" value="InterPro"/>
</dbReference>
<comment type="caution">
    <text evidence="4">The sequence shown here is derived from an EMBL/GenBank/DDBJ whole genome shotgun (WGS) entry which is preliminary data.</text>
</comment>
<evidence type="ECO:0000256" key="1">
    <source>
        <dbReference type="PROSITE-ProRule" id="PRU00047"/>
    </source>
</evidence>
<dbReference type="Proteomes" id="UP000186817">
    <property type="component" value="Unassembled WGS sequence"/>
</dbReference>
<evidence type="ECO:0000259" key="3">
    <source>
        <dbReference type="PROSITE" id="PS50158"/>
    </source>
</evidence>
<keyword evidence="5" id="KW-1185">Reference proteome</keyword>
<feature type="region of interest" description="Disordered" evidence="2">
    <location>
        <begin position="548"/>
        <end position="605"/>
    </location>
</feature>
<dbReference type="PROSITE" id="PS50158">
    <property type="entry name" value="ZF_CCHC"/>
    <property type="match status" value="1"/>
</dbReference>
<accession>A0A1Q9CJG6</accession>